<dbReference type="Gene3D" id="2.30.30.1040">
    <property type="match status" value="1"/>
</dbReference>
<comment type="subunit">
    <text evidence="10">Homodimers and heterodimers.</text>
</comment>
<dbReference type="SUPFAM" id="SSF54277">
    <property type="entry name" value="CAD &amp; PB1 domains"/>
    <property type="match status" value="1"/>
</dbReference>
<evidence type="ECO:0000256" key="6">
    <source>
        <dbReference type="ARBA" id="ARBA00023163"/>
    </source>
</evidence>
<comment type="subcellular location">
    <subcellularLocation>
        <location evidence="1 10">Nucleus</location>
    </subcellularLocation>
</comment>
<keyword evidence="6 10" id="KW-0804">Transcription</keyword>
<dbReference type="Gene3D" id="3.10.20.90">
    <property type="entry name" value="Phosphatidylinositol 3-kinase Catalytic Subunit, Chain A, domain 1"/>
    <property type="match status" value="1"/>
</dbReference>
<keyword evidence="3" id="KW-0217">Developmental protein</keyword>
<dbReference type="Pfam" id="PF02362">
    <property type="entry name" value="B3"/>
    <property type="match status" value="1"/>
</dbReference>
<evidence type="ECO:0000256" key="1">
    <source>
        <dbReference type="ARBA" id="ARBA00004123"/>
    </source>
</evidence>
<dbReference type="Gene3D" id="2.40.330.10">
    <property type="entry name" value="DNA-binding pseudobarrel domain"/>
    <property type="match status" value="1"/>
</dbReference>
<comment type="caution">
    <text evidence="14">The sequence shown here is derived from an EMBL/GenBank/DDBJ whole genome shotgun (WGS) entry which is preliminary data.</text>
</comment>
<dbReference type="Pfam" id="PF02309">
    <property type="entry name" value="AUX_IAA"/>
    <property type="match status" value="1"/>
</dbReference>
<organism evidence="14">
    <name type="scientific">Solanum chilense</name>
    <name type="common">Tomato</name>
    <name type="synonym">Lycopersicon chilense</name>
    <dbReference type="NCBI Taxonomy" id="4083"/>
    <lineage>
        <taxon>Eukaryota</taxon>
        <taxon>Viridiplantae</taxon>
        <taxon>Streptophyta</taxon>
        <taxon>Embryophyta</taxon>
        <taxon>Tracheophyta</taxon>
        <taxon>Spermatophyta</taxon>
        <taxon>Magnoliopsida</taxon>
        <taxon>eudicotyledons</taxon>
        <taxon>Gunneridae</taxon>
        <taxon>Pentapetalae</taxon>
        <taxon>asterids</taxon>
        <taxon>lamiids</taxon>
        <taxon>Solanales</taxon>
        <taxon>Solanaceae</taxon>
        <taxon>Solanoideae</taxon>
        <taxon>Solaneae</taxon>
        <taxon>Solanum</taxon>
        <taxon>Solanum subgen. Lycopersicon</taxon>
    </lineage>
</organism>
<evidence type="ECO:0000256" key="11">
    <source>
        <dbReference type="SAM" id="MobiDB-lite"/>
    </source>
</evidence>
<gene>
    <name evidence="14" type="ORF">EJD97_018510</name>
</gene>
<dbReference type="InterPro" id="IPR010525">
    <property type="entry name" value="ARF_dom"/>
</dbReference>
<dbReference type="PROSITE" id="PS50863">
    <property type="entry name" value="B3"/>
    <property type="match status" value="1"/>
</dbReference>
<feature type="compositionally biased region" description="Low complexity" evidence="11">
    <location>
        <begin position="491"/>
        <end position="501"/>
    </location>
</feature>
<evidence type="ECO:0000256" key="5">
    <source>
        <dbReference type="ARBA" id="ARBA00023125"/>
    </source>
</evidence>
<name>A0A6N2B373_SOLCI</name>
<feature type="non-terminal residue" evidence="14">
    <location>
        <position position="1"/>
    </location>
</feature>
<dbReference type="InterPro" id="IPR015300">
    <property type="entry name" value="DNA-bd_pseudobarrel_sf"/>
</dbReference>
<dbReference type="InterPro" id="IPR033389">
    <property type="entry name" value="AUX/IAA_dom"/>
</dbReference>
<evidence type="ECO:0000256" key="10">
    <source>
        <dbReference type="RuleBase" id="RU004561"/>
    </source>
</evidence>
<dbReference type="Pfam" id="PF06507">
    <property type="entry name" value="ARF_AD"/>
    <property type="match status" value="1"/>
</dbReference>
<dbReference type="GO" id="GO:0006355">
    <property type="term" value="P:regulation of DNA-templated transcription"/>
    <property type="evidence" value="ECO:0007669"/>
    <property type="project" value="InterPro"/>
</dbReference>
<protein>
    <recommendedName>
        <fullName evidence="10">Auxin response factor</fullName>
    </recommendedName>
</protein>
<keyword evidence="9" id="KW-0292">Fruit ripening</keyword>
<dbReference type="PANTHER" id="PTHR31384">
    <property type="entry name" value="AUXIN RESPONSE FACTOR 4-RELATED"/>
    <property type="match status" value="1"/>
</dbReference>
<dbReference type="GO" id="GO:0003677">
    <property type="term" value="F:DNA binding"/>
    <property type="evidence" value="ECO:0007669"/>
    <property type="project" value="UniProtKB-KW"/>
</dbReference>
<dbReference type="FunFam" id="2.30.30.1040:FF:000001">
    <property type="entry name" value="Auxin response factor"/>
    <property type="match status" value="1"/>
</dbReference>
<dbReference type="SMART" id="SM01019">
    <property type="entry name" value="B3"/>
    <property type="match status" value="1"/>
</dbReference>
<feature type="region of interest" description="Disordered" evidence="11">
    <location>
        <begin position="557"/>
        <end position="579"/>
    </location>
</feature>
<dbReference type="InterPro" id="IPR044835">
    <property type="entry name" value="ARF_plant"/>
</dbReference>
<feature type="domain" description="PB1" evidence="13">
    <location>
        <begin position="978"/>
        <end position="1062"/>
    </location>
</feature>
<comment type="function">
    <text evidence="10">Auxin response factors (ARFs) are transcriptional factors that bind specifically to the DNA sequence 5'-TGTCTC-3' found in the auxin-responsive promoter elements (AuxREs).</text>
</comment>
<dbReference type="InterPro" id="IPR053793">
    <property type="entry name" value="PB1-like"/>
</dbReference>
<feature type="compositionally biased region" description="Low complexity" evidence="11">
    <location>
        <begin position="642"/>
        <end position="655"/>
    </location>
</feature>
<feature type="compositionally biased region" description="Low complexity" evidence="11">
    <location>
        <begin position="557"/>
        <end position="571"/>
    </location>
</feature>
<evidence type="ECO:0000259" key="13">
    <source>
        <dbReference type="PROSITE" id="PS51745"/>
    </source>
</evidence>
<dbReference type="EMBL" id="RXGB01005071">
    <property type="protein sequence ID" value="TMW88488.1"/>
    <property type="molecule type" value="Genomic_DNA"/>
</dbReference>
<feature type="region of interest" description="Disordered" evidence="11">
    <location>
        <begin position="482"/>
        <end position="501"/>
    </location>
</feature>
<dbReference type="GO" id="GO:0009734">
    <property type="term" value="P:auxin-activated signaling pathway"/>
    <property type="evidence" value="ECO:0007669"/>
    <property type="project" value="UniProtKB-KW"/>
</dbReference>
<keyword evidence="4 10" id="KW-0805">Transcription regulation</keyword>
<keyword evidence="7 10" id="KW-0539">Nucleus</keyword>
<dbReference type="PROSITE" id="PS51745">
    <property type="entry name" value="PB1"/>
    <property type="match status" value="1"/>
</dbReference>
<comment type="similarity">
    <text evidence="2 10">Belongs to the ARF family.</text>
</comment>
<reference evidence="14" key="1">
    <citation type="submission" date="2019-05" db="EMBL/GenBank/DDBJ databases">
        <title>The de novo reference genome and transcriptome assemblies of the wild tomato species Solanum chilense.</title>
        <authorList>
            <person name="Stam R."/>
            <person name="Nosenko T."/>
            <person name="Hoerger A.C."/>
            <person name="Stephan W."/>
            <person name="Seidel M.A."/>
            <person name="Kuhn J.M.M."/>
            <person name="Haberer G."/>
            <person name="Tellier A."/>
        </authorList>
    </citation>
    <scope>NUCLEOTIDE SEQUENCE</scope>
    <source>
        <tissue evidence="14">Mature leaves</tissue>
    </source>
</reference>
<dbReference type="FunFam" id="3.10.20.90:FF:000047">
    <property type="entry name" value="Auxin response factor"/>
    <property type="match status" value="1"/>
</dbReference>
<dbReference type="FunFam" id="2.40.330.10:FF:000001">
    <property type="entry name" value="Auxin response factor"/>
    <property type="match status" value="1"/>
</dbReference>
<evidence type="ECO:0000256" key="7">
    <source>
        <dbReference type="ARBA" id="ARBA00023242"/>
    </source>
</evidence>
<dbReference type="CDD" id="cd10017">
    <property type="entry name" value="B3_DNA"/>
    <property type="match status" value="1"/>
</dbReference>
<keyword evidence="8 10" id="KW-0927">Auxin signaling pathway</keyword>
<accession>A0A6N2B373</accession>
<evidence type="ECO:0000256" key="2">
    <source>
        <dbReference type="ARBA" id="ARBA00007853"/>
    </source>
</evidence>
<feature type="region of interest" description="Disordered" evidence="11">
    <location>
        <begin position="915"/>
        <end position="934"/>
    </location>
</feature>
<dbReference type="GO" id="GO:0009835">
    <property type="term" value="P:fruit ripening"/>
    <property type="evidence" value="ECO:0007669"/>
    <property type="project" value="UniProtKB-KW"/>
</dbReference>
<evidence type="ECO:0000259" key="12">
    <source>
        <dbReference type="PROSITE" id="PS50863"/>
    </source>
</evidence>
<feature type="domain" description="TF-B3" evidence="12">
    <location>
        <begin position="112"/>
        <end position="214"/>
    </location>
</feature>
<evidence type="ECO:0000256" key="4">
    <source>
        <dbReference type="ARBA" id="ARBA00023015"/>
    </source>
</evidence>
<feature type="region of interest" description="Disordered" evidence="11">
    <location>
        <begin position="674"/>
        <end position="703"/>
    </location>
</feature>
<sequence>EKKNINPELWQACAGPLVNLPAAGTHVVYFPQGHSEQVAASMKKDVDAQIPNYPNLPSKLVCLLHNITLHADPETDEVYAQMTLQPVPSFDKEALLRSDLSMKANKPQTEFFCKTLTASDTSTHGGFSVPRRSAEKIFPPLDYSMQPPAQELVARDLHDNLWTFRHIYRGQPKRHLLTTGWSLFVSGKRLFAGDSVLFIRDEKQQLLLGIRRANRQPTNLSSSVLSSDSMHIGILAAAAHAAANNSPFTVFYNPRASPSEFVIPLAKYYKATYSSQVSLGMRFRMMFETEESGTRRYMGTITGISDLDPVRWKNSQWRNLQVGWDESTAGERRNRVSIWEIEPVTAPFFICPTPPFFRSKRPRLPGMPDDDCSDLDGLFKRTMPWLGDDFGMKDPQGLPGLSLVQWMNMQQNPSLANSMQPNYLHSLSGSVLQNVGGGADLSRQLCLPAPQLPQQNTLQFGSQRPTQQVQQLDQLQKIPTTTLSPAGSIMQPQQQLSDISQQPRQNLINQSVPTNHVQAQLLQAQSLVQSQNVLQQQQSFQNQLQRNLPQNLPQQQQIMNQTQQQSFMQPQPSDPLNQQLHFSDNQLQMQLLQKLQQQSLLAQQSLLQQPSQLMPIQDQQKHLDVSQNFSRSLATSQMLDMSQTTSNSTSLSQPQVAQQQMTINNSQSNLRFAQPNQHMKQQQQQQQPGILPEIPGQVGQILPPTTNQLSANCSSFLTGAVGGGQSVVTDDIPSCSTSPSTNNCQNVVQPIMNGRLHRGTAAAEETTQSSLPLLSSSGLEAISPNRNLVKDLQQKPDVKPSMNISKSQNHGFSTPQTYLNNAVPQMDYLDSSSSATSVYFSQNDVQLQQTTNPMSFSSQAIVFRDSQDGEVQGDPRHSVAFGANMDNQLGISMMPDSLITNSLVGSRKDVSNNISSGGGMLSSYENPKDAQPELSSSMVSQSFGVPDMAFNSIDSTINEGSFMNRGAWAPPPQMPRMRTFTKVHKRGAVGRSIDIARYSGYEELKQDLARRFGIEGQLEDRQRIGWKLVYVDHENDVLLVGDDPWEEFVNCVRCIKILSPQEVQQMSLDGDFGNNVQNQACSSSDGGNV</sequence>
<dbReference type="GO" id="GO:0005634">
    <property type="term" value="C:nucleus"/>
    <property type="evidence" value="ECO:0007669"/>
    <property type="project" value="UniProtKB-SubCell"/>
</dbReference>
<proteinExistence type="inferred from homology"/>
<dbReference type="InterPro" id="IPR003340">
    <property type="entry name" value="B3_DNA-bd"/>
</dbReference>
<dbReference type="SUPFAM" id="SSF101936">
    <property type="entry name" value="DNA-binding pseudobarrel domain"/>
    <property type="match status" value="1"/>
</dbReference>
<dbReference type="AlphaFoldDB" id="A0A6N2B373"/>
<evidence type="ECO:0000256" key="3">
    <source>
        <dbReference type="ARBA" id="ARBA00022473"/>
    </source>
</evidence>
<evidence type="ECO:0000256" key="8">
    <source>
        <dbReference type="ARBA" id="ARBA00023294"/>
    </source>
</evidence>
<feature type="region of interest" description="Disordered" evidence="11">
    <location>
        <begin position="638"/>
        <end position="660"/>
    </location>
</feature>
<dbReference type="PANTHER" id="PTHR31384:SF174">
    <property type="entry name" value="AUXIN-RESPONSIVE PROTEIN"/>
    <property type="match status" value="1"/>
</dbReference>
<evidence type="ECO:0000313" key="14">
    <source>
        <dbReference type="EMBL" id="TMW88488.1"/>
    </source>
</evidence>
<evidence type="ECO:0000256" key="9">
    <source>
        <dbReference type="ARBA" id="ARBA00033478"/>
    </source>
</evidence>
<keyword evidence="5 10" id="KW-0238">DNA-binding</keyword>